<accession>A0A7G8YVX7</accession>
<dbReference type="Pfam" id="PF07687">
    <property type="entry name" value="M20_dimer"/>
    <property type="match status" value="1"/>
</dbReference>
<dbReference type="GO" id="GO:0046872">
    <property type="term" value="F:metal ion binding"/>
    <property type="evidence" value="ECO:0007669"/>
    <property type="project" value="UniProtKB-KW"/>
</dbReference>
<gene>
    <name evidence="5" type="ORF">GGI48_25180</name>
</gene>
<dbReference type="Gene3D" id="3.40.630.10">
    <property type="entry name" value="Zn peptidases"/>
    <property type="match status" value="1"/>
</dbReference>
<dbReference type="InterPro" id="IPR011650">
    <property type="entry name" value="Peptidase_M20_dimer"/>
</dbReference>
<name>A0A7G8YVX7_9PSED</name>
<sequence length="409" mass="43286">MLKSNGERLWASLMAMAEIGATARGGSYRLALSDEDRAGRELFAHWCSEAGLSLSVDPIGNLFARRPGCDPDAAPVMMGSHLDTQPEGGRFDGVYGVLAGLEVVRRLNDLGIQTRKPLEVAVWTNEEGARFTPAMFGSAVFTGVMCLDAALAVRDAEGISVAQALQRSGYAGSRPLGGAVDAYFEAHIEQGPILENNAKSIGVVSGGQAIRWLDVQVEGQAAHAGTTPMALRRDALYGAAQMILAVEQVAADFAPQGLTTVGELSIAKSSRNTIPGLLNFTVDLRHHQDQQIAAMQRQVEERLQAVADQRGLKVSISQHWVSPATPFDAECVAAVQQAVDGLGYPQQSIVSGAGHDAILLAPYCPTAMVFIPCVGGLSHNEAEDVLPEDVRRGADVLLNAVLARAGRVA</sequence>
<evidence type="ECO:0000256" key="1">
    <source>
        <dbReference type="ARBA" id="ARBA00006153"/>
    </source>
</evidence>
<feature type="binding site" evidence="3">
    <location>
        <position position="92"/>
    </location>
    <ligand>
        <name>Zn(2+)</name>
        <dbReference type="ChEBI" id="CHEBI:29105"/>
        <label>1</label>
    </ligand>
</feature>
<dbReference type="RefSeq" id="WP_179602122.1">
    <property type="nucleotide sequence ID" value="NZ_CP060201.1"/>
</dbReference>
<dbReference type="AlphaFoldDB" id="A0A7G8YVX7"/>
<feature type="binding site" evidence="3">
    <location>
        <position position="187"/>
    </location>
    <ligand>
        <name>Zn(2+)</name>
        <dbReference type="ChEBI" id="CHEBI:29105"/>
        <label>1</label>
    </ligand>
</feature>
<keyword evidence="3" id="KW-0862">Zinc</keyword>
<dbReference type="Gene3D" id="3.30.70.360">
    <property type="match status" value="1"/>
</dbReference>
<dbReference type="NCBIfam" id="NF009530">
    <property type="entry name" value="PRK12893.1-4"/>
    <property type="match status" value="1"/>
</dbReference>
<dbReference type="InterPro" id="IPR010158">
    <property type="entry name" value="Amidase_Cbmase"/>
</dbReference>
<feature type="binding site" evidence="3">
    <location>
        <position position="379"/>
    </location>
    <ligand>
        <name>Zn(2+)</name>
        <dbReference type="ChEBI" id="CHEBI:29105"/>
        <label>2</label>
    </ligand>
</feature>
<feature type="domain" description="Peptidase M20 dimerisation" evidence="4">
    <location>
        <begin position="210"/>
        <end position="308"/>
    </location>
</feature>
<reference evidence="6" key="1">
    <citation type="journal article" date="2020" name="Microbiol. Resour. Announc.">
        <title>Complete genome sequences of four natural Pseudomonas isolates that catabolize a wide range of aromatic compounds relevant to lignin valorization.</title>
        <authorList>
            <person name="Hatmaker E.A."/>
            <person name="Presley G."/>
            <person name="Cannon O."/>
            <person name="Guss A.M."/>
            <person name="Elkins J.G."/>
        </authorList>
    </citation>
    <scope>NUCLEOTIDE SEQUENCE [LARGE SCALE GENOMIC DNA]</scope>
    <source>
        <strain evidence="6">H1F5C</strain>
    </source>
</reference>
<dbReference type="EMBL" id="CP060201">
    <property type="protein sequence ID" value="QNH80752.1"/>
    <property type="molecule type" value="Genomic_DNA"/>
</dbReference>
<organism evidence="5 6">
    <name type="scientific">Pseudomonas protegens</name>
    <dbReference type="NCBI Taxonomy" id="380021"/>
    <lineage>
        <taxon>Bacteria</taxon>
        <taxon>Pseudomonadati</taxon>
        <taxon>Pseudomonadota</taxon>
        <taxon>Gammaproteobacteria</taxon>
        <taxon>Pseudomonadales</taxon>
        <taxon>Pseudomonadaceae</taxon>
        <taxon>Pseudomonas</taxon>
    </lineage>
</organism>
<evidence type="ECO:0000256" key="2">
    <source>
        <dbReference type="ARBA" id="ARBA00022801"/>
    </source>
</evidence>
<proteinExistence type="inferred from homology"/>
<dbReference type="SUPFAM" id="SSF53187">
    <property type="entry name" value="Zn-dependent exopeptidases"/>
    <property type="match status" value="1"/>
</dbReference>
<keyword evidence="2 5" id="KW-0378">Hydrolase</keyword>
<evidence type="ECO:0000313" key="5">
    <source>
        <dbReference type="EMBL" id="QNH80752.1"/>
    </source>
</evidence>
<feature type="binding site" evidence="3">
    <location>
        <position position="81"/>
    </location>
    <ligand>
        <name>Zn(2+)</name>
        <dbReference type="ChEBI" id="CHEBI:29105"/>
        <label>1</label>
    </ligand>
</feature>
<dbReference type="InterPro" id="IPR036264">
    <property type="entry name" value="Bact_exopeptidase_dim_dom"/>
</dbReference>
<feature type="binding site" evidence="3">
    <location>
        <position position="127"/>
    </location>
    <ligand>
        <name>Zn(2+)</name>
        <dbReference type="ChEBI" id="CHEBI:29105"/>
        <label>2</label>
    </ligand>
</feature>
<evidence type="ECO:0000313" key="6">
    <source>
        <dbReference type="Proteomes" id="UP000515277"/>
    </source>
</evidence>
<evidence type="ECO:0000259" key="4">
    <source>
        <dbReference type="Pfam" id="PF07687"/>
    </source>
</evidence>
<dbReference type="NCBIfam" id="NF006769">
    <property type="entry name" value="PRK09290.1-3"/>
    <property type="match status" value="1"/>
</dbReference>
<dbReference type="PANTHER" id="PTHR32494">
    <property type="entry name" value="ALLANTOATE DEIMINASE-RELATED"/>
    <property type="match status" value="1"/>
</dbReference>
<dbReference type="NCBIfam" id="TIGR01879">
    <property type="entry name" value="hydantase"/>
    <property type="match status" value="1"/>
</dbReference>
<dbReference type="PIRSF" id="PIRSF001235">
    <property type="entry name" value="Amidase_carbamoylase"/>
    <property type="match status" value="1"/>
</dbReference>
<evidence type="ECO:0000256" key="3">
    <source>
        <dbReference type="PIRSR" id="PIRSR001235-1"/>
    </source>
</evidence>
<keyword evidence="3" id="KW-0479">Metal-binding</keyword>
<feature type="binding site" evidence="3">
    <location>
        <position position="92"/>
    </location>
    <ligand>
        <name>Zn(2+)</name>
        <dbReference type="ChEBI" id="CHEBI:29105"/>
        <label>2</label>
    </ligand>
</feature>
<comment type="cofactor">
    <cofactor evidence="3">
        <name>Zn(2+)</name>
        <dbReference type="ChEBI" id="CHEBI:29105"/>
    </cofactor>
    <text evidence="3">Binds 2 Zn(2+) ions per subunit.</text>
</comment>
<dbReference type="InterPro" id="IPR002933">
    <property type="entry name" value="Peptidase_M20"/>
</dbReference>
<dbReference type="CDD" id="cd03884">
    <property type="entry name" value="M20_bAS"/>
    <property type="match status" value="1"/>
</dbReference>
<dbReference type="Pfam" id="PF01546">
    <property type="entry name" value="Peptidase_M20"/>
    <property type="match status" value="1"/>
</dbReference>
<comment type="similarity">
    <text evidence="1">Belongs to the peptidase M20 family.</text>
</comment>
<dbReference type="NCBIfam" id="NF006771">
    <property type="entry name" value="PRK09290.1-5"/>
    <property type="match status" value="1"/>
</dbReference>
<dbReference type="SUPFAM" id="SSF55031">
    <property type="entry name" value="Bacterial exopeptidase dimerisation domain"/>
    <property type="match status" value="1"/>
</dbReference>
<protein>
    <submittedName>
        <fullName evidence="5">Zn-dependent hydrolase</fullName>
    </submittedName>
</protein>
<dbReference type="GO" id="GO:0016813">
    <property type="term" value="F:hydrolase activity, acting on carbon-nitrogen (but not peptide) bonds, in linear amidines"/>
    <property type="evidence" value="ECO:0007669"/>
    <property type="project" value="InterPro"/>
</dbReference>
<dbReference type="NCBIfam" id="NF009528">
    <property type="entry name" value="PRK12893.1-1"/>
    <property type="match status" value="1"/>
</dbReference>
<dbReference type="PANTHER" id="PTHR32494:SF5">
    <property type="entry name" value="ALLANTOATE AMIDOHYDROLASE"/>
    <property type="match status" value="1"/>
</dbReference>
<dbReference type="Proteomes" id="UP000515277">
    <property type="component" value="Chromosome"/>
</dbReference>